<accession>A0A7C4EX07</accession>
<dbReference type="InterPro" id="IPR036250">
    <property type="entry name" value="AcylCo_DH-like_C"/>
</dbReference>
<evidence type="ECO:0000313" key="6">
    <source>
        <dbReference type="EMBL" id="HGH62274.1"/>
    </source>
</evidence>
<dbReference type="Pfam" id="PF11794">
    <property type="entry name" value="HpaB_N"/>
    <property type="match status" value="1"/>
</dbReference>
<dbReference type="InterPro" id="IPR004925">
    <property type="entry name" value="HpaB/PvcC/4-BUDH"/>
</dbReference>
<dbReference type="Gene3D" id="1.10.3140.10">
    <property type="entry name" value="4-hydroxybutyryl-coa dehydratase, domain 1"/>
    <property type="match status" value="1"/>
</dbReference>
<dbReference type="SUPFAM" id="SSF56645">
    <property type="entry name" value="Acyl-CoA dehydrogenase NM domain-like"/>
    <property type="match status" value="1"/>
</dbReference>
<dbReference type="Gene3D" id="2.40.110.10">
    <property type="entry name" value="Butyryl-CoA Dehydrogenase, subunit A, domain 2"/>
    <property type="match status" value="1"/>
</dbReference>
<dbReference type="InterPro" id="IPR009100">
    <property type="entry name" value="AcylCoA_DH/oxidase_NM_dom_sf"/>
</dbReference>
<keyword evidence="1" id="KW-0285">Flavoprotein</keyword>
<protein>
    <submittedName>
        <fullName evidence="6">Aromatic ring hydroxylase</fullName>
    </submittedName>
</protein>
<dbReference type="PANTHER" id="PTHR36117:SF3">
    <property type="entry name" value="4-HYDROXYPHENYLACETATE 3-MONOOXYGENASE-RELATED"/>
    <property type="match status" value="1"/>
</dbReference>
<evidence type="ECO:0000256" key="1">
    <source>
        <dbReference type="ARBA" id="ARBA00022630"/>
    </source>
</evidence>
<feature type="domain" description="HpaB/PvcC/4-BUDH C-terminal" evidence="4">
    <location>
        <begin position="284"/>
        <end position="480"/>
    </location>
</feature>
<comment type="caution">
    <text evidence="6">The sequence shown here is derived from an EMBL/GenBank/DDBJ whole genome shotgun (WGS) entry which is preliminary data.</text>
</comment>
<evidence type="ECO:0000259" key="4">
    <source>
        <dbReference type="Pfam" id="PF03241"/>
    </source>
</evidence>
<dbReference type="PIRSF" id="PIRSF000331">
    <property type="entry name" value="HpaA_HpaB"/>
    <property type="match status" value="1"/>
</dbReference>
<dbReference type="SUPFAM" id="SSF47203">
    <property type="entry name" value="Acyl-CoA dehydrogenase C-terminal domain-like"/>
    <property type="match status" value="1"/>
</dbReference>
<dbReference type="AlphaFoldDB" id="A0A7C4EX07"/>
<dbReference type="InterPro" id="IPR024719">
    <property type="entry name" value="HpaB/PvcC/4-BUDH_C"/>
</dbReference>
<evidence type="ECO:0000256" key="3">
    <source>
        <dbReference type="ARBA" id="ARBA00023002"/>
    </source>
</evidence>
<dbReference type="InterPro" id="IPR046373">
    <property type="entry name" value="Acyl-CoA_Oxase/DH_mid-dom_sf"/>
</dbReference>
<dbReference type="Pfam" id="PF03241">
    <property type="entry name" value="HpaB"/>
    <property type="match status" value="1"/>
</dbReference>
<proteinExistence type="predicted"/>
<reference evidence="6" key="1">
    <citation type="journal article" date="2020" name="mSystems">
        <title>Genome- and Community-Level Interaction Insights into Carbon Utilization and Element Cycling Functions of Hydrothermarchaeota in Hydrothermal Sediment.</title>
        <authorList>
            <person name="Zhou Z."/>
            <person name="Liu Y."/>
            <person name="Xu W."/>
            <person name="Pan J."/>
            <person name="Luo Z.H."/>
            <person name="Li M."/>
        </authorList>
    </citation>
    <scope>NUCLEOTIDE SEQUENCE [LARGE SCALE GENOMIC DNA]</scope>
    <source>
        <strain evidence="6">SpSt-769</strain>
    </source>
</reference>
<organism evidence="6">
    <name type="scientific">Desulfomonile tiedjei</name>
    <dbReference type="NCBI Taxonomy" id="2358"/>
    <lineage>
        <taxon>Bacteria</taxon>
        <taxon>Pseudomonadati</taxon>
        <taxon>Thermodesulfobacteriota</taxon>
        <taxon>Desulfomonilia</taxon>
        <taxon>Desulfomonilales</taxon>
        <taxon>Desulfomonilaceae</taxon>
        <taxon>Desulfomonile</taxon>
    </lineage>
</organism>
<gene>
    <name evidence="6" type="ORF">ENV54_13380</name>
</gene>
<evidence type="ECO:0000256" key="2">
    <source>
        <dbReference type="ARBA" id="ARBA00022827"/>
    </source>
</evidence>
<keyword evidence="2" id="KW-0274">FAD</keyword>
<feature type="domain" description="HpaB/PvcC/4-BUDH N-terminal" evidence="5">
    <location>
        <begin position="5"/>
        <end position="275"/>
    </location>
</feature>
<evidence type="ECO:0000259" key="5">
    <source>
        <dbReference type="Pfam" id="PF11794"/>
    </source>
</evidence>
<sequence>MSLMTPEAFEESLKKMQPRIFMNGKRVEHVLENPITRTVVESNKASYRWALDERYKDIMTCHSPLINDVVNRYTHVSASVDDLVAKAEAGTFTAEMLGTCIYRCVGYDAFHALAATTWEMDRDLHTEYHKRFLSYLRMVQERDLSVAGALTEPRGNRSKSTLDWPDPYLSVKLVEKRADGIVVRGAKINISGAYASHELVVLPQSSHFVGEEDYALAFAVPTDAPGITYVCQYSPYSAERELADDMYELGNPVFGQRETSMVVFDNVFVPWDRVFHCGEYQYSGKLVARFARTHRMTCGGTCKVGFMNQIIGACRLVQEYKGLEHVPHINDQMIEMVVLRETGRACGLAAARLGTEEPEGSGVFLPDELMGNVSKLNICNAFWRTMALAGDIGGGLIVTMPSLKELKNPETKDYVEEFYSFGSDEPTENILKVHKLLQHWTAGQHGVGTWHGAGPVQTQKIMLQRVVNYDHEKELVKNTLRLKEKQKAENRKEELG</sequence>
<keyword evidence="3" id="KW-0560">Oxidoreductase</keyword>
<dbReference type="EMBL" id="DTGT01000437">
    <property type="protein sequence ID" value="HGH62274.1"/>
    <property type="molecule type" value="Genomic_DNA"/>
</dbReference>
<name>A0A7C4EX07_9BACT</name>
<dbReference type="GO" id="GO:0016627">
    <property type="term" value="F:oxidoreductase activity, acting on the CH-CH group of donors"/>
    <property type="evidence" value="ECO:0007669"/>
    <property type="project" value="InterPro"/>
</dbReference>
<dbReference type="PANTHER" id="PTHR36117">
    <property type="entry name" value="4-HYDROXYPHENYLACETATE 3-MONOOXYGENASE-RELATED"/>
    <property type="match status" value="1"/>
</dbReference>
<dbReference type="Gene3D" id="1.20.140.10">
    <property type="entry name" value="Butyryl-CoA Dehydrogenase, subunit A, domain 3"/>
    <property type="match status" value="1"/>
</dbReference>
<dbReference type="InterPro" id="IPR024674">
    <property type="entry name" value="HpaB/PvcC/4-BUDH_N"/>
</dbReference>